<dbReference type="AlphaFoldDB" id="A0A1F5F3X8"/>
<comment type="caution">
    <text evidence="1">The sequence shown here is derived from an EMBL/GenBank/DDBJ whole genome shotgun (WGS) entry which is preliminary data.</text>
</comment>
<dbReference type="Proteomes" id="UP000176191">
    <property type="component" value="Unassembled WGS sequence"/>
</dbReference>
<organism evidence="1 2">
    <name type="scientific">Candidatus Collierbacteria bacterium RIFOXYA2_FULL_46_10</name>
    <dbReference type="NCBI Taxonomy" id="1817726"/>
    <lineage>
        <taxon>Bacteria</taxon>
        <taxon>Candidatus Collieribacteriota</taxon>
    </lineage>
</organism>
<name>A0A1F5F3X8_9BACT</name>
<gene>
    <name evidence="1" type="ORF">A2228_02215</name>
</gene>
<evidence type="ECO:0000313" key="1">
    <source>
        <dbReference type="EMBL" id="OGD74329.1"/>
    </source>
</evidence>
<protein>
    <submittedName>
        <fullName evidence="1">Uncharacterized protein</fullName>
    </submittedName>
</protein>
<reference evidence="1 2" key="1">
    <citation type="journal article" date="2016" name="Nat. Commun.">
        <title>Thousands of microbial genomes shed light on interconnected biogeochemical processes in an aquifer system.</title>
        <authorList>
            <person name="Anantharaman K."/>
            <person name="Brown C.T."/>
            <person name="Hug L.A."/>
            <person name="Sharon I."/>
            <person name="Castelle C.J."/>
            <person name="Probst A.J."/>
            <person name="Thomas B.C."/>
            <person name="Singh A."/>
            <person name="Wilkins M.J."/>
            <person name="Karaoz U."/>
            <person name="Brodie E.L."/>
            <person name="Williams K.H."/>
            <person name="Hubbard S.S."/>
            <person name="Banfield J.F."/>
        </authorList>
    </citation>
    <scope>NUCLEOTIDE SEQUENCE [LARGE SCALE GENOMIC DNA]</scope>
</reference>
<sequence length="60" mass="6870">MAADVITPEEDSELFQKMKERGGLPNDELLRRIGALARLFMERGMGRNEATEEARKRMGF</sequence>
<evidence type="ECO:0000313" key="2">
    <source>
        <dbReference type="Proteomes" id="UP000176191"/>
    </source>
</evidence>
<dbReference type="EMBL" id="MFAK01000037">
    <property type="protein sequence ID" value="OGD74329.1"/>
    <property type="molecule type" value="Genomic_DNA"/>
</dbReference>
<accession>A0A1F5F3X8</accession>
<proteinExistence type="predicted"/>